<accession>A0A080LYA4</accession>
<dbReference type="EMBL" id="JDVG02000177">
    <property type="protein sequence ID" value="KFB73716.1"/>
    <property type="molecule type" value="Genomic_DNA"/>
</dbReference>
<dbReference type="AntiFam" id="ANF00134">
    <property type="entry name" value="Shadow ORF (opposite odhA)"/>
</dbReference>
<dbReference type="Proteomes" id="UP000020077">
    <property type="component" value="Unassembled WGS sequence"/>
</dbReference>
<proteinExistence type="predicted"/>
<reference evidence="1 2" key="1">
    <citation type="submission" date="2014-02" db="EMBL/GenBank/DDBJ databases">
        <title>Expanding our view of genomic diversity in Candidatus Accumulibacter clades.</title>
        <authorList>
            <person name="Skennerton C.T."/>
            <person name="Barr J.J."/>
            <person name="Slater F.R."/>
            <person name="Bond P.L."/>
            <person name="Tyson G.W."/>
        </authorList>
    </citation>
    <scope>NUCLEOTIDE SEQUENCE [LARGE SCALE GENOMIC DNA]</scope>
    <source>
        <strain evidence="2">BA-91</strain>
    </source>
</reference>
<name>A0A080LYA4_9PROT</name>
<sequence>MDRTAHTVTARLREIEHFLVDSLASDGRIPVDEHGEYLVLAIFAATTLARIHRTDDYRVHDFEV</sequence>
<protein>
    <submittedName>
        <fullName evidence="1">Uncharacterized protein</fullName>
    </submittedName>
</protein>
<gene>
    <name evidence="1" type="ORF">AW09_001028</name>
</gene>
<evidence type="ECO:0000313" key="1">
    <source>
        <dbReference type="EMBL" id="KFB73716.1"/>
    </source>
</evidence>
<organism evidence="1 2">
    <name type="scientific">Candidatus Accumulibacter phosphatis</name>
    <dbReference type="NCBI Taxonomy" id="327160"/>
    <lineage>
        <taxon>Bacteria</taxon>
        <taxon>Pseudomonadati</taxon>
        <taxon>Pseudomonadota</taxon>
        <taxon>Betaproteobacteria</taxon>
        <taxon>Candidatus Accumulibacter</taxon>
    </lineage>
</organism>
<evidence type="ECO:0000313" key="2">
    <source>
        <dbReference type="Proteomes" id="UP000020077"/>
    </source>
</evidence>
<dbReference type="AlphaFoldDB" id="A0A080LYA4"/>
<comment type="caution">
    <text evidence="1">The sequence shown here is derived from an EMBL/GenBank/DDBJ whole genome shotgun (WGS) entry which is preliminary data.</text>
</comment>